<dbReference type="PANTHER" id="PTHR43509">
    <property type="match status" value="1"/>
</dbReference>
<dbReference type="GO" id="GO:0000103">
    <property type="term" value="P:sulfate assimilation"/>
    <property type="evidence" value="ECO:0007669"/>
    <property type="project" value="UniProtKB-UniRule"/>
</dbReference>
<dbReference type="SUPFAM" id="SSF88697">
    <property type="entry name" value="PUA domain-like"/>
    <property type="match status" value="1"/>
</dbReference>
<evidence type="ECO:0000256" key="3">
    <source>
        <dbReference type="ARBA" id="ARBA00022695"/>
    </source>
</evidence>
<dbReference type="SUPFAM" id="SSF52374">
    <property type="entry name" value="Nucleotidylyl transferase"/>
    <property type="match status" value="1"/>
</dbReference>
<evidence type="ECO:0000256" key="7">
    <source>
        <dbReference type="ARBA" id="ARBA00049370"/>
    </source>
</evidence>
<dbReference type="InterPro" id="IPR025980">
    <property type="entry name" value="ATP-Sase_PUA-like_dom"/>
</dbReference>
<comment type="pathway">
    <text evidence="1 8">Sulfur metabolism; hydrogen sulfide biosynthesis; sulfite from sulfate: step 1/3.</text>
</comment>
<evidence type="ECO:0000256" key="4">
    <source>
        <dbReference type="ARBA" id="ARBA00022741"/>
    </source>
</evidence>
<evidence type="ECO:0000256" key="5">
    <source>
        <dbReference type="ARBA" id="ARBA00022840"/>
    </source>
</evidence>
<evidence type="ECO:0000313" key="12">
    <source>
        <dbReference type="Proteomes" id="UP000183508"/>
    </source>
</evidence>
<keyword evidence="5 8" id="KW-0067">ATP-binding</keyword>
<keyword evidence="12" id="KW-1185">Reference proteome</keyword>
<evidence type="ECO:0000259" key="9">
    <source>
        <dbReference type="Pfam" id="PF01747"/>
    </source>
</evidence>
<comment type="catalytic activity">
    <reaction evidence="7 8">
        <text>sulfate + ATP + H(+) = adenosine 5'-phosphosulfate + diphosphate</text>
        <dbReference type="Rhea" id="RHEA:18133"/>
        <dbReference type="ChEBI" id="CHEBI:15378"/>
        <dbReference type="ChEBI" id="CHEBI:16189"/>
        <dbReference type="ChEBI" id="CHEBI:30616"/>
        <dbReference type="ChEBI" id="CHEBI:33019"/>
        <dbReference type="ChEBI" id="CHEBI:58243"/>
        <dbReference type="EC" id="2.7.7.4"/>
    </reaction>
</comment>
<dbReference type="PANTHER" id="PTHR43509:SF1">
    <property type="entry name" value="SULFATE ADENYLYLTRANSFERASE"/>
    <property type="match status" value="1"/>
</dbReference>
<feature type="domain" description="ATP-sulfurylase PUA-like" evidence="10">
    <location>
        <begin position="7"/>
        <end position="138"/>
    </location>
</feature>
<dbReference type="Pfam" id="PF14306">
    <property type="entry name" value="PUA_2"/>
    <property type="match status" value="1"/>
</dbReference>
<evidence type="ECO:0000256" key="1">
    <source>
        <dbReference type="ARBA" id="ARBA00005048"/>
    </source>
</evidence>
<dbReference type="InterPro" id="IPR002650">
    <property type="entry name" value="Sulphate_adenylyltransferase"/>
</dbReference>
<dbReference type="NCBIfam" id="NF003166">
    <property type="entry name" value="PRK04149.1"/>
    <property type="match status" value="1"/>
</dbReference>
<dbReference type="InterPro" id="IPR014729">
    <property type="entry name" value="Rossmann-like_a/b/a_fold"/>
</dbReference>
<keyword evidence="4 8" id="KW-0547">Nucleotide-binding</keyword>
<dbReference type="EC" id="2.7.7.4" evidence="8"/>
<sequence>MLWLVNTSLKQVHIDDVALSDLRQLAIGAFAPLKGFMEEADYDSVCDHMRLRDGSPWPIPVTLPTSSDIAATLHLDERIALIGPDGRMHGTLTVTSIYKPDLEREAHRVYRTNDLRHPGVKRLLQRGDVYLGGPVELLVPDDDPLFAPYLFTPEQTRAEFARRGWKTVVGFQTRNPVHRAHEYIQKCALETVDGLYLNPLVGPTKQDDIPAPVRLKAYLAILEHYYPRDKVFFGVYKAAMRYAGPREAVMHALVRRNFGCTHFIVGRDHAGVGDYYGPYDAQHIFSEFAPGELGITPVFFENAFYCKACSGMATSKTCPHGDDQRIILSGTRVRQMLSEGIAPPPEFSRPEVVKVLMAYYAQRT</sequence>
<gene>
    <name evidence="8" type="primary">sat</name>
    <name evidence="11" type="ORF">SAMN05421543_10177</name>
</gene>
<protein>
    <recommendedName>
        <fullName evidence="8">Sulfate adenylyltransferase</fullName>
        <ecNumber evidence="8">2.7.7.4</ecNumber>
    </recommendedName>
    <alternativeName>
        <fullName evidence="8">ATP-sulfurylase</fullName>
    </alternativeName>
    <alternativeName>
        <fullName evidence="8">Sulfate adenylate transferase</fullName>
        <shortName evidence="8">SAT</shortName>
    </alternativeName>
</protein>
<name>A0A1I7F5U1_9BACL</name>
<comment type="similarity">
    <text evidence="6 8">Belongs to the sulfate adenylyltransferase family.</text>
</comment>
<dbReference type="STRING" id="392015.SAMN05421543_10177"/>
<evidence type="ECO:0000256" key="8">
    <source>
        <dbReference type="HAMAP-Rule" id="MF_00066"/>
    </source>
</evidence>
<keyword evidence="2 8" id="KW-0808">Transferase</keyword>
<dbReference type="Pfam" id="PF01747">
    <property type="entry name" value="ATP-sulfurylase"/>
    <property type="match status" value="1"/>
</dbReference>
<dbReference type="GO" id="GO:0005524">
    <property type="term" value="F:ATP binding"/>
    <property type="evidence" value="ECO:0007669"/>
    <property type="project" value="UniProtKB-KW"/>
</dbReference>
<keyword evidence="3 8" id="KW-0548">Nucleotidyltransferase</keyword>
<organism evidence="11 12">
    <name type="scientific">Alicyclobacillus macrosporangiidus</name>
    <dbReference type="NCBI Taxonomy" id="392015"/>
    <lineage>
        <taxon>Bacteria</taxon>
        <taxon>Bacillati</taxon>
        <taxon>Bacillota</taxon>
        <taxon>Bacilli</taxon>
        <taxon>Bacillales</taxon>
        <taxon>Alicyclobacillaceae</taxon>
        <taxon>Alicyclobacillus</taxon>
    </lineage>
</organism>
<dbReference type="UniPathway" id="UPA00140">
    <property type="reaction ID" value="UER00204"/>
</dbReference>
<dbReference type="InterPro" id="IPR020792">
    <property type="entry name" value="SO4_adenylyltransferase_pro"/>
</dbReference>
<dbReference type="InterPro" id="IPR015947">
    <property type="entry name" value="PUA-like_sf"/>
</dbReference>
<feature type="domain" description="Sulphate adenylyltransferase catalytic" evidence="9">
    <location>
        <begin position="149"/>
        <end position="358"/>
    </location>
</feature>
<dbReference type="AlphaFoldDB" id="A0A1I7F5U1"/>
<dbReference type="NCBIfam" id="TIGR00339">
    <property type="entry name" value="sopT"/>
    <property type="match status" value="1"/>
</dbReference>
<dbReference type="InterPro" id="IPR024951">
    <property type="entry name" value="Sulfurylase_cat_dom"/>
</dbReference>
<evidence type="ECO:0000259" key="10">
    <source>
        <dbReference type="Pfam" id="PF14306"/>
    </source>
</evidence>
<evidence type="ECO:0000313" key="11">
    <source>
        <dbReference type="EMBL" id="SFU31562.1"/>
    </source>
</evidence>
<dbReference type="Proteomes" id="UP000183508">
    <property type="component" value="Unassembled WGS sequence"/>
</dbReference>
<dbReference type="RefSeq" id="WP_245783774.1">
    <property type="nucleotide sequence ID" value="NZ_FPBV01000001.1"/>
</dbReference>
<dbReference type="GO" id="GO:0004781">
    <property type="term" value="F:sulfate adenylyltransferase (ATP) activity"/>
    <property type="evidence" value="ECO:0007669"/>
    <property type="project" value="UniProtKB-UniRule"/>
</dbReference>
<dbReference type="HAMAP" id="MF_00066">
    <property type="entry name" value="Sulf_adenylyltr"/>
    <property type="match status" value="1"/>
</dbReference>
<accession>A0A1I7F5U1</accession>
<reference evidence="12" key="1">
    <citation type="submission" date="2016-10" db="EMBL/GenBank/DDBJ databases">
        <authorList>
            <person name="Varghese N."/>
        </authorList>
    </citation>
    <scope>NUCLEOTIDE SEQUENCE [LARGE SCALE GENOMIC DNA]</scope>
    <source>
        <strain evidence="12">DSM 17980</strain>
    </source>
</reference>
<evidence type="ECO:0000256" key="2">
    <source>
        <dbReference type="ARBA" id="ARBA00022679"/>
    </source>
</evidence>
<dbReference type="Gene3D" id="3.10.400.10">
    <property type="entry name" value="Sulfate adenylyltransferase"/>
    <property type="match status" value="1"/>
</dbReference>
<dbReference type="GO" id="GO:0070814">
    <property type="term" value="P:hydrogen sulfide biosynthetic process"/>
    <property type="evidence" value="ECO:0007669"/>
    <property type="project" value="UniProtKB-UniRule"/>
</dbReference>
<dbReference type="EMBL" id="FPBV01000001">
    <property type="protein sequence ID" value="SFU31562.1"/>
    <property type="molecule type" value="Genomic_DNA"/>
</dbReference>
<proteinExistence type="inferred from homology"/>
<dbReference type="CDD" id="cd00517">
    <property type="entry name" value="ATPS"/>
    <property type="match status" value="1"/>
</dbReference>
<evidence type="ECO:0000256" key="6">
    <source>
        <dbReference type="ARBA" id="ARBA00037980"/>
    </source>
</evidence>
<dbReference type="Gene3D" id="3.40.50.620">
    <property type="entry name" value="HUPs"/>
    <property type="match status" value="1"/>
</dbReference>